<dbReference type="PANTHER" id="PTHR13847">
    <property type="entry name" value="SARCOSINE DEHYDROGENASE-RELATED"/>
    <property type="match status" value="1"/>
</dbReference>
<accession>A0ABS5EGA8</accession>
<dbReference type="RefSeq" id="WP_211868511.1">
    <property type="nucleotide sequence ID" value="NZ_JAAEDI010000010.1"/>
</dbReference>
<dbReference type="Gene3D" id="3.30.9.10">
    <property type="entry name" value="D-Amino Acid Oxidase, subunit A, domain 2"/>
    <property type="match status" value="1"/>
</dbReference>
<proteinExistence type="predicted"/>
<dbReference type="Gene3D" id="3.50.50.60">
    <property type="entry name" value="FAD/NAD(P)-binding domain"/>
    <property type="match status" value="1"/>
</dbReference>
<sequence>MSGFIPLDDPAPLPTTYARAAATPPEVPALAGDVIAEVAIVGGGFSGLSAALHLAERGVSVVLLEARGLATGGTGRAFGQVVPYAKHGEPHILHHFGDAAGTRLIDALGQGPAVVWDLIDRHGIACDDQRSGLIFAAHAKTGEGGLRDRVAFWTARKAPVEMLDAAQCETMIGSRRYTTAMIDRRGGHINPLAYAYGLARAAERVGVRLHGRSRVTSIASEEGGWRLRTSGGSVLAGKVVVCAGAYADDLWPGLRQSVIPIRAHQLVTAPLSANLRASILPGGQSLTDTRRLYSGIRLLPDGRVHLSVDGAGFGRSGPTYADMAARRLRRLFPQIGDIGFEESWTGWVDMTADQYPHVHRLADSAWAIIGLSGRGIAFGTLLGREMASRLLDGDRAETLMPVTPLRPIVVRPFAAPLVGTLMSWYRLRDRAELGGAG</sequence>
<evidence type="ECO:0000313" key="3">
    <source>
        <dbReference type="EMBL" id="MBR0650064.1"/>
    </source>
</evidence>
<keyword evidence="1" id="KW-0560">Oxidoreductase</keyword>
<dbReference type="Pfam" id="PF01266">
    <property type="entry name" value="DAO"/>
    <property type="match status" value="1"/>
</dbReference>
<name>A0ABS5EGA8_9PROT</name>
<keyword evidence="4" id="KW-1185">Reference proteome</keyword>
<evidence type="ECO:0000313" key="4">
    <source>
        <dbReference type="Proteomes" id="UP000698752"/>
    </source>
</evidence>
<dbReference type="PRINTS" id="PR00420">
    <property type="entry name" value="RNGMNOXGNASE"/>
</dbReference>
<evidence type="ECO:0000256" key="1">
    <source>
        <dbReference type="ARBA" id="ARBA00023002"/>
    </source>
</evidence>
<dbReference type="SUPFAM" id="SSF51905">
    <property type="entry name" value="FAD/NAD(P)-binding domain"/>
    <property type="match status" value="1"/>
</dbReference>
<dbReference type="Proteomes" id="UP000698752">
    <property type="component" value="Unassembled WGS sequence"/>
</dbReference>
<dbReference type="EMBL" id="JAAEDI010000010">
    <property type="protein sequence ID" value="MBR0650064.1"/>
    <property type="molecule type" value="Genomic_DNA"/>
</dbReference>
<reference evidence="4" key="1">
    <citation type="journal article" date="2021" name="Syst. Appl. Microbiol.">
        <title>Roseomonas hellenica sp. nov., isolated from roots of wild-growing Alkanna tinctoria.</title>
        <authorList>
            <person name="Rat A."/>
            <person name="Naranjo H.D."/>
            <person name="Lebbe L."/>
            <person name="Cnockaert M."/>
            <person name="Krigas N."/>
            <person name="Grigoriadou K."/>
            <person name="Maloupa E."/>
            <person name="Willems A."/>
        </authorList>
    </citation>
    <scope>NUCLEOTIDE SEQUENCE [LARGE SCALE GENOMIC DNA]</scope>
    <source>
        <strain evidence="4">LMG 31159</strain>
    </source>
</reference>
<dbReference type="InterPro" id="IPR006076">
    <property type="entry name" value="FAD-dep_OxRdtase"/>
</dbReference>
<protein>
    <submittedName>
        <fullName evidence="3">FAD-binding oxidoreductase</fullName>
    </submittedName>
</protein>
<dbReference type="PANTHER" id="PTHR13847:SF281">
    <property type="entry name" value="FAD DEPENDENT OXIDOREDUCTASE DOMAIN-CONTAINING PROTEIN"/>
    <property type="match status" value="1"/>
</dbReference>
<organism evidence="3 4">
    <name type="scientific">Neoroseomonas terrae</name>
    <dbReference type="NCBI Taxonomy" id="424799"/>
    <lineage>
        <taxon>Bacteria</taxon>
        <taxon>Pseudomonadati</taxon>
        <taxon>Pseudomonadota</taxon>
        <taxon>Alphaproteobacteria</taxon>
        <taxon>Acetobacterales</taxon>
        <taxon>Acetobacteraceae</taxon>
        <taxon>Neoroseomonas</taxon>
    </lineage>
</organism>
<dbReference type="InterPro" id="IPR036188">
    <property type="entry name" value="FAD/NAD-bd_sf"/>
</dbReference>
<evidence type="ECO:0000259" key="2">
    <source>
        <dbReference type="Pfam" id="PF01266"/>
    </source>
</evidence>
<gene>
    <name evidence="3" type="ORF">GXW78_10355</name>
</gene>
<feature type="domain" description="FAD dependent oxidoreductase" evidence="2">
    <location>
        <begin position="38"/>
        <end position="388"/>
    </location>
</feature>
<comment type="caution">
    <text evidence="3">The sequence shown here is derived from an EMBL/GenBank/DDBJ whole genome shotgun (WGS) entry which is preliminary data.</text>
</comment>